<dbReference type="AlphaFoldDB" id="A0A0P1KYR5"/>
<organism evidence="2 3">
    <name type="scientific">Lachancea quebecensis</name>
    <dbReference type="NCBI Taxonomy" id="1654605"/>
    <lineage>
        <taxon>Eukaryota</taxon>
        <taxon>Fungi</taxon>
        <taxon>Dikarya</taxon>
        <taxon>Ascomycota</taxon>
        <taxon>Saccharomycotina</taxon>
        <taxon>Saccharomycetes</taxon>
        <taxon>Saccharomycetales</taxon>
        <taxon>Saccharomycetaceae</taxon>
        <taxon>Lachancea</taxon>
    </lineage>
</organism>
<evidence type="ECO:0000313" key="2">
    <source>
        <dbReference type="EMBL" id="CUS25083.1"/>
    </source>
</evidence>
<dbReference type="Proteomes" id="UP000236544">
    <property type="component" value="Unassembled WGS sequence"/>
</dbReference>
<protein>
    <submittedName>
        <fullName evidence="2">LAQU0S26e00650g1_1</fullName>
    </submittedName>
</protein>
<accession>A0A0P1KYR5</accession>
<feature type="region of interest" description="Disordered" evidence="1">
    <location>
        <begin position="21"/>
        <end position="42"/>
    </location>
</feature>
<dbReference type="EMBL" id="LN890529">
    <property type="protein sequence ID" value="CUS25083.1"/>
    <property type="molecule type" value="Genomic_DNA"/>
</dbReference>
<evidence type="ECO:0000256" key="1">
    <source>
        <dbReference type="SAM" id="MobiDB-lite"/>
    </source>
</evidence>
<reference evidence="3" key="1">
    <citation type="submission" date="2015-10" db="EMBL/GenBank/DDBJ databases">
        <authorList>
            <person name="Devillers H."/>
        </authorList>
    </citation>
    <scope>NUCLEOTIDE SEQUENCE [LARGE SCALE GENOMIC DNA]</scope>
</reference>
<dbReference type="OrthoDB" id="4036656at2759"/>
<feature type="region of interest" description="Disordered" evidence="1">
    <location>
        <begin position="152"/>
        <end position="176"/>
    </location>
</feature>
<feature type="compositionally biased region" description="Basic and acidic residues" evidence="1">
    <location>
        <begin position="22"/>
        <end position="34"/>
    </location>
</feature>
<keyword evidence="3" id="KW-1185">Reference proteome</keyword>
<sequence length="196" mass="21936">MIFAHTDLDFQEASAGFARPCQELDGRSLSKETEQEQQPRAPIEDVLELMISGPESELDPPVFEVELLASDMAMNELRQDSIFSLDGDAELSLPDLQETESFDDSLKPLLYESFDTQAEEAIETPGAPVRPRLLQRKSNPFYLPSKHIKNMISKDRHRQGARKAESGSRSQWGGAEEALVSAQCAKPFLERRQTVG</sequence>
<evidence type="ECO:0000313" key="3">
    <source>
        <dbReference type="Proteomes" id="UP000236544"/>
    </source>
</evidence>
<proteinExistence type="predicted"/>
<gene>
    <name evidence="2" type="ORF">LAQU0_S26e00650g</name>
</gene>
<name>A0A0P1KYR5_9SACH</name>